<dbReference type="Pfam" id="PF05048">
    <property type="entry name" value="NosD"/>
    <property type="match status" value="1"/>
</dbReference>
<dbReference type="Gene3D" id="3.30.70.2050">
    <property type="match status" value="1"/>
</dbReference>
<dbReference type="InterPro" id="IPR008719">
    <property type="entry name" value="N2O_reductase_NosL"/>
</dbReference>
<dbReference type="InterPro" id="IPR012334">
    <property type="entry name" value="Pectin_lyas_fold"/>
</dbReference>
<protein>
    <submittedName>
        <fullName evidence="2">NosD domain-containing protein</fullName>
    </submittedName>
</protein>
<dbReference type="InterPro" id="IPR007742">
    <property type="entry name" value="NosD_dom"/>
</dbReference>
<evidence type="ECO:0000259" key="1">
    <source>
        <dbReference type="Pfam" id="PF05048"/>
    </source>
</evidence>
<dbReference type="InterPro" id="IPR006626">
    <property type="entry name" value="PbH1"/>
</dbReference>
<gene>
    <name evidence="2" type="ORF">ACFQJC_11915</name>
</gene>
<dbReference type="RefSeq" id="WP_390223739.1">
    <property type="nucleotide sequence ID" value="NZ_JBHTAA010000005.1"/>
</dbReference>
<dbReference type="SMART" id="SM00710">
    <property type="entry name" value="PbH1"/>
    <property type="match status" value="5"/>
</dbReference>
<evidence type="ECO:0000313" key="2">
    <source>
        <dbReference type="EMBL" id="MFC7204223.1"/>
    </source>
</evidence>
<proteinExistence type="predicted"/>
<dbReference type="EMBL" id="JBHTAA010000005">
    <property type="protein sequence ID" value="MFC7204223.1"/>
    <property type="molecule type" value="Genomic_DNA"/>
</dbReference>
<reference evidence="2 3" key="1">
    <citation type="journal article" date="2019" name="Int. J. Syst. Evol. Microbiol.">
        <title>The Global Catalogue of Microorganisms (GCM) 10K type strain sequencing project: providing services to taxonomists for standard genome sequencing and annotation.</title>
        <authorList>
            <consortium name="The Broad Institute Genomics Platform"/>
            <consortium name="The Broad Institute Genome Sequencing Center for Infectious Disease"/>
            <person name="Wu L."/>
            <person name="Ma J."/>
        </authorList>
    </citation>
    <scope>NUCLEOTIDE SEQUENCE [LARGE SCALE GENOMIC DNA]</scope>
    <source>
        <strain evidence="2 3">DSM 29988</strain>
    </source>
</reference>
<dbReference type="Pfam" id="PF05573">
    <property type="entry name" value="NosL"/>
    <property type="match status" value="1"/>
</dbReference>
<dbReference type="AlphaFoldDB" id="A0ABD5ZG79"/>
<dbReference type="SUPFAM" id="SSF51126">
    <property type="entry name" value="Pectin lyase-like"/>
    <property type="match status" value="1"/>
</dbReference>
<dbReference type="Gene3D" id="2.160.20.10">
    <property type="entry name" value="Single-stranded right-handed beta-helix, Pectin lyase-like"/>
    <property type="match status" value="1"/>
</dbReference>
<dbReference type="InterPro" id="IPR011050">
    <property type="entry name" value="Pectin_lyase_fold/virulence"/>
</dbReference>
<comment type="caution">
    <text evidence="2">The sequence shown here is derived from an EMBL/GenBank/DDBJ whole genome shotgun (WGS) entry which is preliminary data.</text>
</comment>
<feature type="domain" description="Periplasmic copper-binding protein NosD beta helix" evidence="1">
    <location>
        <begin position="387"/>
        <end position="555"/>
    </location>
</feature>
<keyword evidence="3" id="KW-1185">Reference proteome</keyword>
<name>A0ABD5ZG79_9EURY</name>
<dbReference type="SUPFAM" id="SSF160387">
    <property type="entry name" value="NosL/MerB-like"/>
    <property type="match status" value="1"/>
</dbReference>
<organism evidence="2 3">
    <name type="scientific">Haloferax namakaokahaiae</name>
    <dbReference type="NCBI Taxonomy" id="1748331"/>
    <lineage>
        <taxon>Archaea</taxon>
        <taxon>Methanobacteriati</taxon>
        <taxon>Methanobacteriota</taxon>
        <taxon>Stenosarchaea group</taxon>
        <taxon>Halobacteria</taxon>
        <taxon>Halobacteriales</taxon>
        <taxon>Haloferacaceae</taxon>
        <taxon>Haloferax</taxon>
    </lineage>
</organism>
<sequence>MVILTPTATRWATAVVALVVVLASLSFVVPAAGSVSPVEFDDTVKTGGTAVDVQQAEADGFEVPVAQVHFSRYRYVMGYYDVQTAAADTQSPESARQFGDPLAVFVTDYAHVIPLVDDDGHLRTKHNRATGWVEADEAVFVVESGARVASGPIVVPFSDPADARDFADEYGGEVVGWKQVQNRAENPLSARLDAFESSVEAHHARADQTTAASERLFARPVSMVVGDDAPTIRAAVESAPANTTVYVPPGTYEVDTVELNRSITLLGAGKETELVGDGNGSVVHVRAESAAVGNLSIGGVGDVGTRGVQATNESVDWDTRVTLAYGRGDAGIVLDGANDSAIRDVRIDTPASGVIARESRASISNLTVQGADKPSDGFMGVVLIGQPSVVQHSTFLDGRDGVYTHRADGSVVRDNYMESGRYGVHEMYTSDTLVADNVVRENEIGVIIMTRPVGNLVVGNDVRDSEFGFIPAGSDTYVADNVFARNEYGMDVSGDRQVYVRNVVAGNHVGVRGSSTFPTNVVVSNDIVGNDVRVESTLGPMRTWTVGGEGNYWGELPVADADGDGTYDRAFEPSNPVDANLTRDPSALVLSNSPVMEALRSVRDEIAGLRGSGVVDTAPRTKAVHDDMDTVLNTSARIDSQYTERADD</sequence>
<dbReference type="Proteomes" id="UP001596481">
    <property type="component" value="Unassembled WGS sequence"/>
</dbReference>
<accession>A0ABD5ZG79</accession>
<evidence type="ECO:0000313" key="3">
    <source>
        <dbReference type="Proteomes" id="UP001596481"/>
    </source>
</evidence>